<evidence type="ECO:0000313" key="4">
    <source>
        <dbReference type="Proteomes" id="UP001138793"/>
    </source>
</evidence>
<evidence type="ECO:0000259" key="2">
    <source>
        <dbReference type="PROSITE" id="PS50943"/>
    </source>
</evidence>
<accession>A0A9X1CCT8</accession>
<dbReference type="AlphaFoldDB" id="A0A9X1CCT8"/>
<keyword evidence="1" id="KW-0238">DNA-binding</keyword>
<dbReference type="InterPro" id="IPR050807">
    <property type="entry name" value="TransReg_Diox_bact_type"/>
</dbReference>
<dbReference type="GO" id="GO:0003677">
    <property type="term" value="F:DNA binding"/>
    <property type="evidence" value="ECO:0007669"/>
    <property type="project" value="UniProtKB-KW"/>
</dbReference>
<dbReference type="PANTHER" id="PTHR46797">
    <property type="entry name" value="HTH-TYPE TRANSCRIPTIONAL REGULATOR"/>
    <property type="match status" value="1"/>
</dbReference>
<evidence type="ECO:0000313" key="3">
    <source>
        <dbReference type="EMBL" id="MBP2079104.1"/>
    </source>
</evidence>
<reference evidence="3" key="1">
    <citation type="submission" date="2021-03" db="EMBL/GenBank/DDBJ databases">
        <title>Genomic Encyclopedia of Type Strains, Phase IV (KMG-IV): sequencing the most valuable type-strain genomes for metagenomic binning, comparative biology and taxonomic classification.</title>
        <authorList>
            <person name="Goeker M."/>
        </authorList>
    </citation>
    <scope>NUCLEOTIDE SEQUENCE</scope>
    <source>
        <strain evidence="3">DSM 107338</strain>
    </source>
</reference>
<dbReference type="InterPro" id="IPR014710">
    <property type="entry name" value="RmlC-like_jellyroll"/>
</dbReference>
<gene>
    <name evidence="3" type="ORF">J2Z64_003375</name>
</gene>
<dbReference type="Gene3D" id="2.60.120.10">
    <property type="entry name" value="Jelly Rolls"/>
    <property type="match status" value="1"/>
</dbReference>
<dbReference type="SUPFAM" id="SSF51182">
    <property type="entry name" value="RmlC-like cupins"/>
    <property type="match status" value="1"/>
</dbReference>
<evidence type="ECO:0000256" key="1">
    <source>
        <dbReference type="ARBA" id="ARBA00023125"/>
    </source>
</evidence>
<dbReference type="PANTHER" id="PTHR46797:SF24">
    <property type="entry name" value="DNA-BINDING PHAGE PROTEIN"/>
    <property type="match status" value="1"/>
</dbReference>
<dbReference type="InterPro" id="IPR010982">
    <property type="entry name" value="Lambda_DNA-bd_dom_sf"/>
</dbReference>
<dbReference type="PROSITE" id="PS50943">
    <property type="entry name" value="HTH_CROC1"/>
    <property type="match status" value="1"/>
</dbReference>
<dbReference type="SUPFAM" id="SSF47413">
    <property type="entry name" value="lambda repressor-like DNA-binding domains"/>
    <property type="match status" value="1"/>
</dbReference>
<sequence length="189" mass="21444">MTIEKPWNEEDVGKRIGANLRKYRKHKGLSMEAFAKQIGVSKLTLIKVEHGEANPTLSVIWKIADGLKISITELLEMESDVSIIRREDGLKLASSDELFVAEPLFRSHSFELYRGYLQGESEYISEAHQPGVIEFVTVMSGELTMELDGKVYHLNAYDSIRFKGDRLHKYANPSSSVSILHFAISYNNH</sequence>
<dbReference type="InterPro" id="IPR013096">
    <property type="entry name" value="Cupin_2"/>
</dbReference>
<dbReference type="Gene3D" id="1.10.260.40">
    <property type="entry name" value="lambda repressor-like DNA-binding domains"/>
    <property type="match status" value="1"/>
</dbReference>
<dbReference type="EMBL" id="JAGGMB010000013">
    <property type="protein sequence ID" value="MBP2079104.1"/>
    <property type="molecule type" value="Genomic_DNA"/>
</dbReference>
<dbReference type="Pfam" id="PF07883">
    <property type="entry name" value="Cupin_2"/>
    <property type="match status" value="1"/>
</dbReference>
<keyword evidence="4" id="KW-1185">Reference proteome</keyword>
<dbReference type="InterPro" id="IPR011051">
    <property type="entry name" value="RmlC_Cupin_sf"/>
</dbReference>
<organism evidence="3 4">
    <name type="scientific">Oceanobacillus polygoni</name>
    <dbReference type="NCBI Taxonomy" id="1235259"/>
    <lineage>
        <taxon>Bacteria</taxon>
        <taxon>Bacillati</taxon>
        <taxon>Bacillota</taxon>
        <taxon>Bacilli</taxon>
        <taxon>Bacillales</taxon>
        <taxon>Bacillaceae</taxon>
        <taxon>Oceanobacillus</taxon>
    </lineage>
</organism>
<protein>
    <submittedName>
        <fullName evidence="3">Transcriptional regulator with XRE-family HTH domain</fullName>
    </submittedName>
</protein>
<proteinExistence type="predicted"/>
<comment type="caution">
    <text evidence="3">The sequence shown here is derived from an EMBL/GenBank/DDBJ whole genome shotgun (WGS) entry which is preliminary data.</text>
</comment>
<name>A0A9X1CCT8_9BACI</name>
<dbReference type="GO" id="GO:0005829">
    <property type="term" value="C:cytosol"/>
    <property type="evidence" value="ECO:0007669"/>
    <property type="project" value="TreeGrafter"/>
</dbReference>
<dbReference type="InterPro" id="IPR001387">
    <property type="entry name" value="Cro/C1-type_HTH"/>
</dbReference>
<dbReference type="GO" id="GO:0003700">
    <property type="term" value="F:DNA-binding transcription factor activity"/>
    <property type="evidence" value="ECO:0007669"/>
    <property type="project" value="TreeGrafter"/>
</dbReference>
<dbReference type="Pfam" id="PF01381">
    <property type="entry name" value="HTH_3"/>
    <property type="match status" value="1"/>
</dbReference>
<dbReference type="RefSeq" id="WP_187773797.1">
    <property type="nucleotide sequence ID" value="NZ_JAGGMB010000013.1"/>
</dbReference>
<dbReference type="Proteomes" id="UP001138793">
    <property type="component" value="Unassembled WGS sequence"/>
</dbReference>
<feature type="domain" description="HTH cro/C1-type" evidence="2">
    <location>
        <begin position="20"/>
        <end position="74"/>
    </location>
</feature>
<dbReference type="CDD" id="cd02209">
    <property type="entry name" value="cupin_XRE_C"/>
    <property type="match status" value="1"/>
</dbReference>
<dbReference type="CDD" id="cd00093">
    <property type="entry name" value="HTH_XRE"/>
    <property type="match status" value="1"/>
</dbReference>
<dbReference type="SMART" id="SM00530">
    <property type="entry name" value="HTH_XRE"/>
    <property type="match status" value="1"/>
</dbReference>